<evidence type="ECO:0008006" key="4">
    <source>
        <dbReference type="Google" id="ProtNLM"/>
    </source>
</evidence>
<feature type="region of interest" description="Disordered" evidence="1">
    <location>
        <begin position="136"/>
        <end position="155"/>
    </location>
</feature>
<sequence length="155" mass="17841">MIRILLTLFTILSLTGCSDNPPPKLAPELEGTLVSSAAPVAMENLQGQQIYLYFFPMGCEECWVTIEKMDKLRDQLNLIGIVMYEEIDNYWYDVYELSRRHFINLLPLYADHDENIAYDYNVEQFPAWITVNKSGDISKSASTPPSEVLEHMEKL</sequence>
<evidence type="ECO:0000256" key="1">
    <source>
        <dbReference type="SAM" id="MobiDB-lite"/>
    </source>
</evidence>
<dbReference type="EMBL" id="JACNFK010000028">
    <property type="protein sequence ID" value="MBC8519854.1"/>
    <property type="molecule type" value="Genomic_DNA"/>
</dbReference>
<gene>
    <name evidence="2" type="ORF">H8D24_05560</name>
</gene>
<protein>
    <recommendedName>
        <fullName evidence="4">Thioredoxin domain-containing protein</fullName>
    </recommendedName>
</protein>
<dbReference type="PROSITE" id="PS51257">
    <property type="entry name" value="PROKAR_LIPOPROTEIN"/>
    <property type="match status" value="1"/>
</dbReference>
<dbReference type="SUPFAM" id="SSF52833">
    <property type="entry name" value="Thioredoxin-like"/>
    <property type="match status" value="1"/>
</dbReference>
<feature type="compositionally biased region" description="Polar residues" evidence="1">
    <location>
        <begin position="136"/>
        <end position="145"/>
    </location>
</feature>
<evidence type="ECO:0000313" key="3">
    <source>
        <dbReference type="Proteomes" id="UP000654401"/>
    </source>
</evidence>
<accession>A0A8J6TNH2</accession>
<proteinExistence type="predicted"/>
<evidence type="ECO:0000313" key="2">
    <source>
        <dbReference type="EMBL" id="MBC8519854.1"/>
    </source>
</evidence>
<dbReference type="Gene3D" id="3.40.30.10">
    <property type="entry name" value="Glutaredoxin"/>
    <property type="match status" value="1"/>
</dbReference>
<organism evidence="2 3">
    <name type="scientific">Candidatus Thiopontia autotrophica</name>
    <dbReference type="NCBI Taxonomy" id="2841688"/>
    <lineage>
        <taxon>Bacteria</taxon>
        <taxon>Pseudomonadati</taxon>
        <taxon>Pseudomonadota</taxon>
        <taxon>Gammaproteobacteria</taxon>
        <taxon>Candidatus Thiopontia</taxon>
    </lineage>
</organism>
<dbReference type="Proteomes" id="UP000654401">
    <property type="component" value="Unassembled WGS sequence"/>
</dbReference>
<dbReference type="InterPro" id="IPR036249">
    <property type="entry name" value="Thioredoxin-like_sf"/>
</dbReference>
<dbReference type="AlphaFoldDB" id="A0A8J6TNH2"/>
<name>A0A8J6TNH2_9GAMM</name>
<comment type="caution">
    <text evidence="2">The sequence shown here is derived from an EMBL/GenBank/DDBJ whole genome shotgun (WGS) entry which is preliminary data.</text>
</comment>
<reference evidence="2 3" key="1">
    <citation type="submission" date="2020-08" db="EMBL/GenBank/DDBJ databases">
        <title>Bridging the membrane lipid divide: bacteria of the FCB group superphylum have the potential to synthesize archaeal ether lipids.</title>
        <authorList>
            <person name="Villanueva L."/>
            <person name="Von Meijenfeldt F.A.B."/>
            <person name="Westbye A.B."/>
            <person name="Yadav S."/>
            <person name="Hopmans E.C."/>
            <person name="Dutilh B.E."/>
            <person name="Sinninghe Damste J.S."/>
        </authorList>
    </citation>
    <scope>NUCLEOTIDE SEQUENCE [LARGE SCALE GENOMIC DNA]</scope>
    <source>
        <strain evidence="2">NIOZ-UU100</strain>
    </source>
</reference>